<dbReference type="InterPro" id="IPR029045">
    <property type="entry name" value="ClpP/crotonase-like_dom_sf"/>
</dbReference>
<dbReference type="GO" id="GO:0005739">
    <property type="term" value="C:mitochondrion"/>
    <property type="evidence" value="ECO:0007669"/>
    <property type="project" value="TreeGrafter"/>
</dbReference>
<protein>
    <recommendedName>
        <fullName evidence="2">methylcrotonoyl-CoA carboxylase</fullName>
        <ecNumber evidence="2">6.4.1.4</ecNumber>
    </recommendedName>
    <alternativeName>
        <fullName evidence="5">3-methylcrotonyl-CoA carboxylase 2</fullName>
    </alternativeName>
    <alternativeName>
        <fullName evidence="3">3-methylcrotonyl-CoA carboxylase non-biotin-containing subunit</fullName>
    </alternativeName>
    <alternativeName>
        <fullName evidence="4">3-methylcrotonyl-CoA:carbon dioxide ligase subunit beta</fullName>
    </alternativeName>
</protein>
<dbReference type="Proteomes" id="UP000242188">
    <property type="component" value="Unassembled WGS sequence"/>
</dbReference>
<dbReference type="InterPro" id="IPR011762">
    <property type="entry name" value="COA_CT_N"/>
</dbReference>
<gene>
    <name evidence="8" type="ORF">KP79_PYT08015</name>
</gene>
<evidence type="ECO:0000313" key="9">
    <source>
        <dbReference type="Proteomes" id="UP000242188"/>
    </source>
</evidence>
<dbReference type="STRING" id="6573.A0A210QB70"/>
<dbReference type="InterPro" id="IPR034733">
    <property type="entry name" value="AcCoA_carboxyl_beta"/>
</dbReference>
<dbReference type="PANTHER" id="PTHR22855">
    <property type="entry name" value="ACETYL, PROPIONYL, PYRUVATE, AND GLUTACONYL CARBOXYLASE-RELATED"/>
    <property type="match status" value="1"/>
</dbReference>
<feature type="domain" description="CoA carboxyltransferase N-terminal" evidence="7">
    <location>
        <begin position="68"/>
        <end position="322"/>
    </location>
</feature>
<dbReference type="GO" id="GO:0004485">
    <property type="term" value="F:methylcrotonoyl-CoA carboxylase activity"/>
    <property type="evidence" value="ECO:0007669"/>
    <property type="project" value="UniProtKB-EC"/>
</dbReference>
<dbReference type="PROSITE" id="PS50980">
    <property type="entry name" value="COA_CT_NTER"/>
    <property type="match status" value="1"/>
</dbReference>
<dbReference type="UniPathway" id="UPA00363">
    <property type="reaction ID" value="UER00861"/>
</dbReference>
<evidence type="ECO:0000256" key="3">
    <source>
        <dbReference type="ARBA" id="ARBA00031109"/>
    </source>
</evidence>
<evidence type="ECO:0000256" key="2">
    <source>
        <dbReference type="ARBA" id="ARBA00026116"/>
    </source>
</evidence>
<name>A0A210QB70_MIZYE</name>
<dbReference type="GO" id="GO:0006552">
    <property type="term" value="P:L-leucine catabolic process"/>
    <property type="evidence" value="ECO:0007669"/>
    <property type="project" value="UniProtKB-UniPathway"/>
</dbReference>
<dbReference type="OrthoDB" id="439921at2759"/>
<dbReference type="EC" id="6.4.1.4" evidence="2"/>
<comment type="caution">
    <text evidence="8">The sequence shown here is derived from an EMBL/GenBank/DDBJ whole genome shotgun (WGS) entry which is preliminary data.</text>
</comment>
<evidence type="ECO:0000313" key="8">
    <source>
        <dbReference type="EMBL" id="OWF45977.1"/>
    </source>
</evidence>
<dbReference type="FunFam" id="3.90.226.10:FF:000046">
    <property type="entry name" value="Geranyl-CoA carboxylase beta subunit"/>
    <property type="match status" value="1"/>
</dbReference>
<evidence type="ECO:0000256" key="4">
    <source>
        <dbReference type="ARBA" id="ARBA00031237"/>
    </source>
</evidence>
<dbReference type="Pfam" id="PF01039">
    <property type="entry name" value="Carboxyl_trans"/>
    <property type="match status" value="1"/>
</dbReference>
<dbReference type="AlphaFoldDB" id="A0A210QB70"/>
<evidence type="ECO:0000259" key="7">
    <source>
        <dbReference type="PROSITE" id="PS50980"/>
    </source>
</evidence>
<dbReference type="SUPFAM" id="SSF52096">
    <property type="entry name" value="ClpP/crotonase"/>
    <property type="match status" value="2"/>
</dbReference>
<dbReference type="InterPro" id="IPR045190">
    <property type="entry name" value="MCCB/AccD1-like"/>
</dbReference>
<evidence type="ECO:0000256" key="5">
    <source>
        <dbReference type="ARBA" id="ARBA00031404"/>
    </source>
</evidence>
<evidence type="ECO:0000256" key="6">
    <source>
        <dbReference type="ARBA" id="ARBA00052347"/>
    </source>
</evidence>
<comment type="pathway">
    <text evidence="1">Amino-acid degradation; L-leucine degradation; (S)-3-hydroxy-3-methylglutaryl-CoA from 3-isovaleryl-CoA: step 2/3.</text>
</comment>
<keyword evidence="9" id="KW-1185">Reference proteome</keyword>
<organism evidence="8 9">
    <name type="scientific">Mizuhopecten yessoensis</name>
    <name type="common">Japanese scallop</name>
    <name type="synonym">Patinopecten yessoensis</name>
    <dbReference type="NCBI Taxonomy" id="6573"/>
    <lineage>
        <taxon>Eukaryota</taxon>
        <taxon>Metazoa</taxon>
        <taxon>Spiralia</taxon>
        <taxon>Lophotrochozoa</taxon>
        <taxon>Mollusca</taxon>
        <taxon>Bivalvia</taxon>
        <taxon>Autobranchia</taxon>
        <taxon>Pteriomorphia</taxon>
        <taxon>Pectinida</taxon>
        <taxon>Pectinoidea</taxon>
        <taxon>Pectinidae</taxon>
        <taxon>Mizuhopecten</taxon>
    </lineage>
</organism>
<dbReference type="PANTHER" id="PTHR22855:SF47">
    <property type="entry name" value="METHYLCROTONOYL-COA CARBOXYLASE"/>
    <property type="match status" value="1"/>
</dbReference>
<reference evidence="8 9" key="1">
    <citation type="journal article" date="2017" name="Nat. Ecol. Evol.">
        <title>Scallop genome provides insights into evolution of bilaterian karyotype and development.</title>
        <authorList>
            <person name="Wang S."/>
            <person name="Zhang J."/>
            <person name="Jiao W."/>
            <person name="Li J."/>
            <person name="Xun X."/>
            <person name="Sun Y."/>
            <person name="Guo X."/>
            <person name="Huan P."/>
            <person name="Dong B."/>
            <person name="Zhang L."/>
            <person name="Hu X."/>
            <person name="Sun X."/>
            <person name="Wang J."/>
            <person name="Zhao C."/>
            <person name="Wang Y."/>
            <person name="Wang D."/>
            <person name="Huang X."/>
            <person name="Wang R."/>
            <person name="Lv J."/>
            <person name="Li Y."/>
            <person name="Zhang Z."/>
            <person name="Liu B."/>
            <person name="Lu W."/>
            <person name="Hui Y."/>
            <person name="Liang J."/>
            <person name="Zhou Z."/>
            <person name="Hou R."/>
            <person name="Li X."/>
            <person name="Liu Y."/>
            <person name="Li H."/>
            <person name="Ning X."/>
            <person name="Lin Y."/>
            <person name="Zhao L."/>
            <person name="Xing Q."/>
            <person name="Dou J."/>
            <person name="Li Y."/>
            <person name="Mao J."/>
            <person name="Guo H."/>
            <person name="Dou H."/>
            <person name="Li T."/>
            <person name="Mu C."/>
            <person name="Jiang W."/>
            <person name="Fu Q."/>
            <person name="Fu X."/>
            <person name="Miao Y."/>
            <person name="Liu J."/>
            <person name="Yu Q."/>
            <person name="Li R."/>
            <person name="Liao H."/>
            <person name="Li X."/>
            <person name="Kong Y."/>
            <person name="Jiang Z."/>
            <person name="Chourrout D."/>
            <person name="Li R."/>
            <person name="Bao Z."/>
        </authorList>
    </citation>
    <scope>NUCLEOTIDE SEQUENCE [LARGE SCALE GENOMIC DNA]</scope>
    <source>
        <strain evidence="8 9">PY_sf001</strain>
    </source>
</reference>
<evidence type="ECO:0000256" key="1">
    <source>
        <dbReference type="ARBA" id="ARBA00025711"/>
    </source>
</evidence>
<comment type="catalytic activity">
    <reaction evidence="6">
        <text>3-methylbut-2-enoyl-CoA + hydrogencarbonate + ATP = 3-methyl-(2E)-glutaconyl-CoA + ADP + phosphate + H(+)</text>
        <dbReference type="Rhea" id="RHEA:13589"/>
        <dbReference type="ChEBI" id="CHEBI:15378"/>
        <dbReference type="ChEBI" id="CHEBI:17544"/>
        <dbReference type="ChEBI" id="CHEBI:30616"/>
        <dbReference type="ChEBI" id="CHEBI:43474"/>
        <dbReference type="ChEBI" id="CHEBI:57344"/>
        <dbReference type="ChEBI" id="CHEBI:57346"/>
        <dbReference type="ChEBI" id="CHEBI:456216"/>
        <dbReference type="EC" id="6.4.1.4"/>
    </reaction>
</comment>
<dbReference type="Gene3D" id="3.90.226.10">
    <property type="entry name" value="2-enoyl-CoA Hydratase, Chain A, domain 1"/>
    <property type="match status" value="3"/>
</dbReference>
<dbReference type="EMBL" id="NEDP02004347">
    <property type="protein sequence ID" value="OWF45977.1"/>
    <property type="molecule type" value="Genomic_DNA"/>
</dbReference>
<sequence>MRYRGSLLSLTKSWSQMKNILERSRRTQYELSWDIAVRQLSISLSRKSTFPVISDSDSNANLENLSFSKHLFDRYQQCVAIAHAGGGEKAINRHVVKQKKLLVRDRLALFLDDPNDFLELSVMGGLAMEYGNVPKAGMIAGIGRVQGKLCMIVANDATVKGGTVYPVTLKKQLRAQEIAEQNRLPTVYIVESGGGFLPLQADIFNPGGKTFCNEAVMSSMGIPQMAIVCGNCTAGGAYIPTMADQTAIVHRKGYIFLGGPPLVQAATGEIVTTEELGGATLHCSVSGCTDYFAENEEEALSTGRDMVATLNLEDKLPVHQDWEEPLYSSDHLRALVAKDNVINIYKVIARLVDGSRFHEFKKQFGPTMVTGFAHIKGCIQFDGQQVAQLQITVEGGEHLDILACVENGGRCTSPNFIFCWPNAVIGMTHPNEAIRDLCQVKFEGSEMTKDEREAYKQKVVEQCMTESSGFYAASRIWNDGMILPESTRQTTNTDDLLSDQDVEPAEPTAALLVSVFEWILESASKPLTQITLGKLVCH</sequence>
<dbReference type="GO" id="GO:1905202">
    <property type="term" value="C:methylcrotonoyl-CoA carboxylase complex"/>
    <property type="evidence" value="ECO:0007669"/>
    <property type="project" value="TreeGrafter"/>
</dbReference>
<proteinExistence type="predicted"/>
<accession>A0A210QB70</accession>